<reference evidence="2" key="1">
    <citation type="submission" date="2014-11" db="EMBL/GenBank/DDBJ databases">
        <authorList>
            <person name="Amaro Gonzalez C."/>
        </authorList>
    </citation>
    <scope>NUCLEOTIDE SEQUENCE</scope>
</reference>
<dbReference type="SUPFAM" id="SSF63748">
    <property type="entry name" value="Tudor/PWWP/MBT"/>
    <property type="match status" value="1"/>
</dbReference>
<sequence length="70" mass="7942">MDGQWYRGLAYPVQSSLHLNVFFVDYGNMQVVEKCNVLPIPRHATDLLFVPMLALRCSLSDVPKGDCLQM</sequence>
<dbReference type="Gene3D" id="2.40.50.90">
    <property type="match status" value="1"/>
</dbReference>
<dbReference type="Pfam" id="PF00567">
    <property type="entry name" value="TUDOR"/>
    <property type="match status" value="1"/>
</dbReference>
<feature type="domain" description="Tudor" evidence="1">
    <location>
        <begin position="1"/>
        <end position="47"/>
    </location>
</feature>
<evidence type="ECO:0000313" key="2">
    <source>
        <dbReference type="EMBL" id="JAH80691.1"/>
    </source>
</evidence>
<accession>A0A0E9VRI3</accession>
<dbReference type="EMBL" id="GBXM01027886">
    <property type="protein sequence ID" value="JAH80691.1"/>
    <property type="molecule type" value="Transcribed_RNA"/>
</dbReference>
<dbReference type="Gene3D" id="2.30.30.140">
    <property type="match status" value="1"/>
</dbReference>
<reference evidence="2" key="2">
    <citation type="journal article" date="2015" name="Fish Shellfish Immunol.">
        <title>Early steps in the European eel (Anguilla anguilla)-Vibrio vulnificus interaction in the gills: Role of the RtxA13 toxin.</title>
        <authorList>
            <person name="Callol A."/>
            <person name="Pajuelo D."/>
            <person name="Ebbesson L."/>
            <person name="Teles M."/>
            <person name="MacKenzie S."/>
            <person name="Amaro C."/>
        </authorList>
    </citation>
    <scope>NUCLEOTIDE SEQUENCE</scope>
</reference>
<evidence type="ECO:0000259" key="1">
    <source>
        <dbReference type="PROSITE" id="PS50304"/>
    </source>
</evidence>
<dbReference type="InterPro" id="IPR035437">
    <property type="entry name" value="SNase_OB-fold_sf"/>
</dbReference>
<protein>
    <recommendedName>
        <fullName evidence="1">Tudor domain-containing protein</fullName>
    </recommendedName>
</protein>
<dbReference type="AlphaFoldDB" id="A0A0E9VRI3"/>
<dbReference type="InterPro" id="IPR002999">
    <property type="entry name" value="Tudor"/>
</dbReference>
<name>A0A0E9VRI3_ANGAN</name>
<dbReference type="PROSITE" id="PS50304">
    <property type="entry name" value="TUDOR"/>
    <property type="match status" value="1"/>
</dbReference>
<organism evidence="2">
    <name type="scientific">Anguilla anguilla</name>
    <name type="common">European freshwater eel</name>
    <name type="synonym">Muraena anguilla</name>
    <dbReference type="NCBI Taxonomy" id="7936"/>
    <lineage>
        <taxon>Eukaryota</taxon>
        <taxon>Metazoa</taxon>
        <taxon>Chordata</taxon>
        <taxon>Craniata</taxon>
        <taxon>Vertebrata</taxon>
        <taxon>Euteleostomi</taxon>
        <taxon>Actinopterygii</taxon>
        <taxon>Neopterygii</taxon>
        <taxon>Teleostei</taxon>
        <taxon>Anguilliformes</taxon>
        <taxon>Anguillidae</taxon>
        <taxon>Anguilla</taxon>
    </lineage>
</organism>
<proteinExistence type="predicted"/>